<comment type="caution">
    <text evidence="1">The sequence shown here is derived from an EMBL/GenBank/DDBJ whole genome shotgun (WGS) entry which is preliminary data.</text>
</comment>
<gene>
    <name evidence="1" type="ORF">GX523_09920</name>
</gene>
<evidence type="ECO:0000313" key="1">
    <source>
        <dbReference type="EMBL" id="HHY27038.1"/>
    </source>
</evidence>
<dbReference type="AlphaFoldDB" id="A0A7C7D9Y3"/>
<reference evidence="1 2" key="1">
    <citation type="journal article" date="2020" name="Biotechnol. Biofuels">
        <title>New insights from the biogas microbiome by comprehensive genome-resolved metagenomics of nearly 1600 species originating from multiple anaerobic digesters.</title>
        <authorList>
            <person name="Campanaro S."/>
            <person name="Treu L."/>
            <person name="Rodriguez-R L.M."/>
            <person name="Kovalovszki A."/>
            <person name="Ziels R.M."/>
            <person name="Maus I."/>
            <person name="Zhu X."/>
            <person name="Kougias P.G."/>
            <person name="Basile A."/>
            <person name="Luo G."/>
            <person name="Schluter A."/>
            <person name="Konstantinidis K.T."/>
            <person name="Angelidaki I."/>
        </authorList>
    </citation>
    <scope>NUCLEOTIDE SEQUENCE [LARGE SCALE GENOMIC DNA]</scope>
    <source>
        <strain evidence="1">AS05jafATM_4</strain>
    </source>
</reference>
<dbReference type="Proteomes" id="UP000553059">
    <property type="component" value="Unassembled WGS sequence"/>
</dbReference>
<protein>
    <submittedName>
        <fullName evidence="1">Transcriptional repressor SmtB</fullName>
    </submittedName>
</protein>
<accession>A0A7C7D9Y3</accession>
<dbReference type="EMBL" id="DUTF01000226">
    <property type="protein sequence ID" value="HHY27038.1"/>
    <property type="molecule type" value="Genomic_DNA"/>
</dbReference>
<organism evidence="1 2">
    <name type="scientific">Desulfitobacterium dehalogenans</name>
    <dbReference type="NCBI Taxonomy" id="36854"/>
    <lineage>
        <taxon>Bacteria</taxon>
        <taxon>Bacillati</taxon>
        <taxon>Bacillota</taxon>
        <taxon>Clostridia</taxon>
        <taxon>Eubacteriales</taxon>
        <taxon>Desulfitobacteriaceae</taxon>
        <taxon>Desulfitobacterium</taxon>
    </lineage>
</organism>
<proteinExistence type="predicted"/>
<name>A0A7C7D9Y3_9FIRM</name>
<evidence type="ECO:0000313" key="2">
    <source>
        <dbReference type="Proteomes" id="UP000553059"/>
    </source>
</evidence>
<sequence>MTSNKRHKNNESISCEVVCTHPDVIRAYAHQLL</sequence>
<feature type="non-terminal residue" evidence="1">
    <location>
        <position position="33"/>
    </location>
</feature>